<gene>
    <name evidence="3" type="ordered locus">Adeh_3700</name>
</gene>
<organism evidence="3 4">
    <name type="scientific">Anaeromyxobacter dehalogenans (strain 2CP-C)</name>
    <dbReference type="NCBI Taxonomy" id="290397"/>
    <lineage>
        <taxon>Bacteria</taxon>
        <taxon>Pseudomonadati</taxon>
        <taxon>Myxococcota</taxon>
        <taxon>Myxococcia</taxon>
        <taxon>Myxococcales</taxon>
        <taxon>Cystobacterineae</taxon>
        <taxon>Anaeromyxobacteraceae</taxon>
        <taxon>Anaeromyxobacter</taxon>
    </lineage>
</organism>
<proteinExistence type="inferred from homology"/>
<dbReference type="CDD" id="cd00838">
    <property type="entry name" value="MPP_superfamily"/>
    <property type="match status" value="1"/>
</dbReference>
<dbReference type="InterPro" id="IPR024654">
    <property type="entry name" value="Calcineurin-like_PHP_lpxH"/>
</dbReference>
<comment type="similarity">
    <text evidence="1">Belongs to the metallophosphoesterase superfamily. YfcE family.</text>
</comment>
<dbReference type="eggNOG" id="COG0639">
    <property type="taxonomic scope" value="Bacteria"/>
</dbReference>
<dbReference type="Pfam" id="PF12850">
    <property type="entry name" value="Metallophos_2"/>
    <property type="match status" value="1"/>
</dbReference>
<feature type="domain" description="Calcineurin-like phosphoesterase" evidence="2">
    <location>
        <begin position="3"/>
        <end position="213"/>
    </location>
</feature>
<dbReference type="InterPro" id="IPR029052">
    <property type="entry name" value="Metallo-depent_PP-like"/>
</dbReference>
<dbReference type="PIRSF" id="PIRSF000883">
    <property type="entry name" value="Pesterase_MJ0912"/>
    <property type="match status" value="1"/>
</dbReference>
<dbReference type="GO" id="GO:0005737">
    <property type="term" value="C:cytoplasm"/>
    <property type="evidence" value="ECO:0007669"/>
    <property type="project" value="TreeGrafter"/>
</dbReference>
<evidence type="ECO:0000313" key="3">
    <source>
        <dbReference type="EMBL" id="ABC83466.1"/>
    </source>
</evidence>
<accession>Q2IFV9</accession>
<dbReference type="STRING" id="290397.Adeh_3700"/>
<dbReference type="EMBL" id="CP000251">
    <property type="protein sequence ID" value="ABC83466.1"/>
    <property type="molecule type" value="Genomic_DNA"/>
</dbReference>
<dbReference type="AlphaFoldDB" id="Q2IFV9"/>
<dbReference type="HOGENOM" id="CLU_074761_0_1_7"/>
<protein>
    <submittedName>
        <fullName evidence="3">Metallophosphoesterase</fullName>
    </submittedName>
</protein>
<dbReference type="KEGG" id="ade:Adeh_3700"/>
<dbReference type="GO" id="GO:0016791">
    <property type="term" value="F:phosphatase activity"/>
    <property type="evidence" value="ECO:0007669"/>
    <property type="project" value="TreeGrafter"/>
</dbReference>
<dbReference type="PANTHER" id="PTHR42850">
    <property type="entry name" value="METALLOPHOSPHOESTERASE"/>
    <property type="match status" value="1"/>
</dbReference>
<dbReference type="InterPro" id="IPR050126">
    <property type="entry name" value="Ap4A_hydrolase"/>
</dbReference>
<dbReference type="Gene3D" id="3.60.21.10">
    <property type="match status" value="1"/>
</dbReference>
<sequence length="250" mass="26360">MGMRLALFADVHANLEALTACLAHAEAAGVDGHAFLGDLVGYGADPVAVLELVQAHAERGALVVLGNHDAAVIEPREAATMNPTAEEAVRWTRERLGPAARAFLGGLPLVIRRDPLVLVHASADAPGEWAYVTDPLHAQRSLAAAGAPYVFCGHVHEPVLYYTGAADRPVAFRPVPGVAIPAPPRRRWLAVVGSAGQPRDGNTAACYAIVDVARASITFHRVPYDWPAAAAKVRAAGLPERLAQRLAHGE</sequence>
<reference evidence="3 4" key="1">
    <citation type="submission" date="2006-01" db="EMBL/GenBank/DDBJ databases">
        <title>Complete sequence of Anaeromyxobacter dehalogenans 2CP-C.</title>
        <authorList>
            <consortium name="US DOE Joint Genome Institute"/>
            <person name="Copeland A."/>
            <person name="Lucas S."/>
            <person name="Lapidus A."/>
            <person name="Barry K."/>
            <person name="Detter J.C."/>
            <person name="Glavina T."/>
            <person name="Hammon N."/>
            <person name="Israni S."/>
            <person name="Pitluck S."/>
            <person name="Brettin T."/>
            <person name="Bruce D."/>
            <person name="Han C."/>
            <person name="Tapia R."/>
            <person name="Gilna P."/>
            <person name="Kiss H."/>
            <person name="Schmutz J."/>
            <person name="Larimer F."/>
            <person name="Land M."/>
            <person name="Kyrpides N."/>
            <person name="Anderson I."/>
            <person name="Sanford R.A."/>
            <person name="Ritalahti K.M."/>
            <person name="Thomas H.S."/>
            <person name="Kirby J.R."/>
            <person name="Zhulin I.B."/>
            <person name="Loeffler F.E."/>
            <person name="Richardson P."/>
        </authorList>
    </citation>
    <scope>NUCLEOTIDE SEQUENCE [LARGE SCALE GENOMIC DNA]</scope>
    <source>
        <strain evidence="3 4">2CP-C</strain>
    </source>
</reference>
<evidence type="ECO:0000259" key="2">
    <source>
        <dbReference type="Pfam" id="PF12850"/>
    </source>
</evidence>
<name>Q2IFV9_ANADE</name>
<evidence type="ECO:0000256" key="1">
    <source>
        <dbReference type="ARBA" id="ARBA00008950"/>
    </source>
</evidence>
<dbReference type="Proteomes" id="UP000001935">
    <property type="component" value="Chromosome"/>
</dbReference>
<dbReference type="PANTHER" id="PTHR42850:SF2">
    <property type="entry name" value="BLL5683 PROTEIN"/>
    <property type="match status" value="1"/>
</dbReference>
<evidence type="ECO:0000313" key="4">
    <source>
        <dbReference type="Proteomes" id="UP000001935"/>
    </source>
</evidence>
<dbReference type="InterPro" id="IPR011152">
    <property type="entry name" value="Pesterase_MJ0912"/>
</dbReference>
<dbReference type="SUPFAM" id="SSF56300">
    <property type="entry name" value="Metallo-dependent phosphatases"/>
    <property type="match status" value="1"/>
</dbReference>